<name>A0A4C1U312_EUMVA</name>
<dbReference type="AlphaFoldDB" id="A0A4C1U312"/>
<protein>
    <submittedName>
        <fullName evidence="1">Uncharacterized protein</fullName>
    </submittedName>
</protein>
<evidence type="ECO:0000313" key="2">
    <source>
        <dbReference type="Proteomes" id="UP000299102"/>
    </source>
</evidence>
<dbReference type="EMBL" id="BGZK01000121">
    <property type="protein sequence ID" value="GBP20681.1"/>
    <property type="molecule type" value="Genomic_DNA"/>
</dbReference>
<accession>A0A4C1U312</accession>
<proteinExistence type="predicted"/>
<gene>
    <name evidence="1" type="ORF">EVAR_16554_1</name>
</gene>
<comment type="caution">
    <text evidence="1">The sequence shown here is derived from an EMBL/GenBank/DDBJ whole genome shotgun (WGS) entry which is preliminary data.</text>
</comment>
<evidence type="ECO:0000313" key="1">
    <source>
        <dbReference type="EMBL" id="GBP20681.1"/>
    </source>
</evidence>
<reference evidence="1 2" key="1">
    <citation type="journal article" date="2019" name="Commun. Biol.">
        <title>The bagworm genome reveals a unique fibroin gene that provides high tensile strength.</title>
        <authorList>
            <person name="Kono N."/>
            <person name="Nakamura H."/>
            <person name="Ohtoshi R."/>
            <person name="Tomita M."/>
            <person name="Numata K."/>
            <person name="Arakawa K."/>
        </authorList>
    </citation>
    <scope>NUCLEOTIDE SEQUENCE [LARGE SCALE GENOMIC DNA]</scope>
</reference>
<keyword evidence="2" id="KW-1185">Reference proteome</keyword>
<sequence length="82" mass="9235">MPRILKLPTDAPSTTLNDRRACAVLQRMEDQMSMRAMKKQMVTIIHGYSQPQRSHQVFVGFLGRNTISDEEGKGLMDGKGVE</sequence>
<dbReference type="Proteomes" id="UP000299102">
    <property type="component" value="Unassembled WGS sequence"/>
</dbReference>
<organism evidence="1 2">
    <name type="scientific">Eumeta variegata</name>
    <name type="common">Bagworm moth</name>
    <name type="synonym">Eumeta japonica</name>
    <dbReference type="NCBI Taxonomy" id="151549"/>
    <lineage>
        <taxon>Eukaryota</taxon>
        <taxon>Metazoa</taxon>
        <taxon>Ecdysozoa</taxon>
        <taxon>Arthropoda</taxon>
        <taxon>Hexapoda</taxon>
        <taxon>Insecta</taxon>
        <taxon>Pterygota</taxon>
        <taxon>Neoptera</taxon>
        <taxon>Endopterygota</taxon>
        <taxon>Lepidoptera</taxon>
        <taxon>Glossata</taxon>
        <taxon>Ditrysia</taxon>
        <taxon>Tineoidea</taxon>
        <taxon>Psychidae</taxon>
        <taxon>Oiketicinae</taxon>
        <taxon>Eumeta</taxon>
    </lineage>
</organism>